<keyword evidence="1" id="KW-0812">Transmembrane</keyword>
<evidence type="ECO:0000313" key="2">
    <source>
        <dbReference type="EMBL" id="TNN71654.1"/>
    </source>
</evidence>
<keyword evidence="3" id="KW-1185">Reference proteome</keyword>
<comment type="caution">
    <text evidence="2">The sequence shown here is derived from an EMBL/GenBank/DDBJ whole genome shotgun (WGS) entry which is preliminary data.</text>
</comment>
<protein>
    <submittedName>
        <fullName evidence="2">Uncharacterized protein</fullName>
    </submittedName>
</protein>
<organism evidence="2 3">
    <name type="scientific">Liparis tanakae</name>
    <name type="common">Tanaka's snailfish</name>
    <dbReference type="NCBI Taxonomy" id="230148"/>
    <lineage>
        <taxon>Eukaryota</taxon>
        <taxon>Metazoa</taxon>
        <taxon>Chordata</taxon>
        <taxon>Craniata</taxon>
        <taxon>Vertebrata</taxon>
        <taxon>Euteleostomi</taxon>
        <taxon>Actinopterygii</taxon>
        <taxon>Neopterygii</taxon>
        <taxon>Teleostei</taxon>
        <taxon>Neoteleostei</taxon>
        <taxon>Acanthomorphata</taxon>
        <taxon>Eupercaria</taxon>
        <taxon>Perciformes</taxon>
        <taxon>Cottioidei</taxon>
        <taxon>Cottales</taxon>
        <taxon>Liparidae</taxon>
        <taxon>Liparis</taxon>
    </lineage>
</organism>
<keyword evidence="1" id="KW-1133">Transmembrane helix</keyword>
<keyword evidence="1" id="KW-0472">Membrane</keyword>
<reference evidence="2 3" key="1">
    <citation type="submission" date="2019-03" db="EMBL/GenBank/DDBJ databases">
        <title>First draft genome of Liparis tanakae, snailfish: a comprehensive survey of snailfish specific genes.</title>
        <authorList>
            <person name="Kim W."/>
            <person name="Song I."/>
            <person name="Jeong J.-H."/>
            <person name="Kim D."/>
            <person name="Kim S."/>
            <person name="Ryu S."/>
            <person name="Song J.Y."/>
            <person name="Lee S.K."/>
        </authorList>
    </citation>
    <scope>NUCLEOTIDE SEQUENCE [LARGE SCALE GENOMIC DNA]</scope>
    <source>
        <tissue evidence="2">Muscle</tissue>
    </source>
</reference>
<feature type="transmembrane region" description="Helical" evidence="1">
    <location>
        <begin position="15"/>
        <end position="34"/>
    </location>
</feature>
<evidence type="ECO:0000256" key="1">
    <source>
        <dbReference type="SAM" id="Phobius"/>
    </source>
</evidence>
<name>A0A4Z2I2W1_9TELE</name>
<evidence type="ECO:0000313" key="3">
    <source>
        <dbReference type="Proteomes" id="UP000314294"/>
    </source>
</evidence>
<accession>A0A4Z2I2W1</accession>
<dbReference type="AlphaFoldDB" id="A0A4Z2I2W1"/>
<dbReference type="Proteomes" id="UP000314294">
    <property type="component" value="Unassembled WGS sequence"/>
</dbReference>
<gene>
    <name evidence="2" type="ORF">EYF80_018179</name>
</gene>
<dbReference type="EMBL" id="SRLO01000147">
    <property type="protein sequence ID" value="TNN71654.1"/>
    <property type="molecule type" value="Genomic_DNA"/>
</dbReference>
<feature type="transmembrane region" description="Helical" evidence="1">
    <location>
        <begin position="54"/>
        <end position="73"/>
    </location>
</feature>
<proteinExistence type="predicted"/>
<sequence>MCHCDITRWVVDYSFEAFCMLAVPILVLAVTILASSRYGGRPAETTSRGLNSPALLCFVFLATGRTLAALLPFPRSLYTCGF</sequence>